<dbReference type="Proteomes" id="UP000253741">
    <property type="component" value="Unassembled WGS sequence"/>
</dbReference>
<accession>A0A370BES6</accession>
<dbReference type="OrthoDB" id="4322759at2"/>
<name>A0A370BES6_9ACTN</name>
<feature type="compositionally biased region" description="Basic and acidic residues" evidence="1">
    <location>
        <begin position="63"/>
        <end position="75"/>
    </location>
</feature>
<organism evidence="2 3">
    <name type="scientific">Streptomyces corynorhini</name>
    <dbReference type="NCBI Taxonomy" id="2282652"/>
    <lineage>
        <taxon>Bacteria</taxon>
        <taxon>Bacillati</taxon>
        <taxon>Actinomycetota</taxon>
        <taxon>Actinomycetes</taxon>
        <taxon>Kitasatosporales</taxon>
        <taxon>Streptomycetaceae</taxon>
        <taxon>Streptomyces</taxon>
    </lineage>
</organism>
<protein>
    <recommendedName>
        <fullName evidence="4">DUF1328 domain-containing protein</fullName>
    </recommendedName>
</protein>
<evidence type="ECO:0000313" key="3">
    <source>
        <dbReference type="Proteomes" id="UP000253741"/>
    </source>
</evidence>
<reference evidence="2 3" key="1">
    <citation type="submission" date="2018-07" db="EMBL/GenBank/DDBJ databases">
        <title>Streptomyces species from bats.</title>
        <authorList>
            <person name="Dunlap C."/>
        </authorList>
    </citation>
    <scope>NUCLEOTIDE SEQUENCE [LARGE SCALE GENOMIC DNA]</scope>
    <source>
        <strain evidence="2 3">AC230</strain>
    </source>
</reference>
<dbReference type="RefSeq" id="WP_114623357.1">
    <property type="nucleotide sequence ID" value="NZ_QQNA01000061.1"/>
</dbReference>
<dbReference type="Pfam" id="PF19650">
    <property type="entry name" value="DUF6153"/>
    <property type="match status" value="1"/>
</dbReference>
<proteinExistence type="predicted"/>
<comment type="caution">
    <text evidence="2">The sequence shown here is derived from an EMBL/GenBank/DDBJ whole genome shotgun (WGS) entry which is preliminary data.</text>
</comment>
<dbReference type="InterPro" id="IPR046151">
    <property type="entry name" value="DUF6153"/>
</dbReference>
<feature type="region of interest" description="Disordered" evidence="1">
    <location>
        <begin position="59"/>
        <end position="123"/>
    </location>
</feature>
<dbReference type="AlphaFoldDB" id="A0A370BES6"/>
<evidence type="ECO:0008006" key="4">
    <source>
        <dbReference type="Google" id="ProtNLM"/>
    </source>
</evidence>
<evidence type="ECO:0000313" key="2">
    <source>
        <dbReference type="EMBL" id="RDG38323.1"/>
    </source>
</evidence>
<keyword evidence="3" id="KW-1185">Reference proteome</keyword>
<dbReference type="EMBL" id="QQNA01000061">
    <property type="protein sequence ID" value="RDG38323.1"/>
    <property type="molecule type" value="Genomic_DNA"/>
</dbReference>
<gene>
    <name evidence="2" type="ORF">DVH02_09710</name>
</gene>
<sequence>MRRPPRGGHPHPRTRLALLLAVVAGLLAMHGLAPASALASHPVSGGMAAHDVAADAAHCAAPGHRDGGGHAEHADATCAATGTSGGPVLPSALAPGPLQDPDRPTAAWPAGAGGRGDRAPPSLSLLPLLRI</sequence>
<evidence type="ECO:0000256" key="1">
    <source>
        <dbReference type="SAM" id="MobiDB-lite"/>
    </source>
</evidence>